<name>A0A239E9R3_9BACT</name>
<dbReference type="InterPro" id="IPR027417">
    <property type="entry name" value="P-loop_NTPase"/>
</dbReference>
<evidence type="ECO:0000313" key="1">
    <source>
        <dbReference type="EMBL" id="SNS40634.1"/>
    </source>
</evidence>
<accession>A0A239E9R3</accession>
<organism evidence="1 2">
    <name type="scientific">Granulicella rosea</name>
    <dbReference type="NCBI Taxonomy" id="474952"/>
    <lineage>
        <taxon>Bacteria</taxon>
        <taxon>Pseudomonadati</taxon>
        <taxon>Acidobacteriota</taxon>
        <taxon>Terriglobia</taxon>
        <taxon>Terriglobales</taxon>
        <taxon>Acidobacteriaceae</taxon>
        <taxon>Granulicella</taxon>
    </lineage>
</organism>
<evidence type="ECO:0000313" key="2">
    <source>
        <dbReference type="Proteomes" id="UP000198356"/>
    </source>
</evidence>
<sequence length="1304" mass="146010">MSRLIVVGLFEIEFVAASLPHFPLCIVPSRQTEVEWLLPDGHLPMFQVTARDVLSLTDQDLRTAIALTAEAEARRYGFAGTSITWSGDQRANDGGVDVQAKLPSAPTRGMTIPQIFTAFQAKAEKMPVSKITKEIRPKGIVRPIFKELADAHGAYVIISSKESLSKTALAERVKAMRAAVHDVPGHRDLHLDFFDSGALATWIRGYAGPSVWVLEKVGRSLRNWKPFAAWAYPKEGVEAPYLIDEQVRVHVPDTDPETDFDALVALEKIRARLAEDKASVRIVGLSGVGKTRFAQALFDARVGSNSLDHTLAVYTDVGHNPDPEPNSLISDLIIAGTRAIVIVDNCRPAVHRKLSATVADRASKVSLVTIEYDVRDDEFEDTDVFELNAASESLVERLLAQRFPALSHSDIHTIAKMAGGNLRIAIVIASSGGRSGSFASLKSDELMDRLFYQKNEVDPDLRRAGHILSLPYSFSVENPELENSELAFLAELAETSVWRLYEHARILRDRDLIQQRGMFRALLPPGISNRLAQVGLERIPAERARDWLARIPFRLLKSVAHRLSFLDGMPEAEQIADEWLSPGGLVGSPDRLTEDLQQIFLYIAPLRPALASECLERAFINMDDAQTARLCAPYIDFLQWLAHDATLFGPCVNLLVRVRAGTERKPGSKLVHDQFFHLFQAYLSGTHATVEQRIAILESLLLQPIRSARFAIGIAGLKSLLKSRDFTGNDWRFGTSSRDYGLWPQGEGFRHSFRMTLAFCERLDRRGGELGIQVRAAVAEELRDLWLCEAVYPELQSLAKSFSKRRFWPEGWIAAKSIGKWREDELAKSSQATLPQLVSALRPNTLEDRALTFAQRKMQTLYFEMQDYEEDYTAVERRVSDEGVKLGGELASDLETLRAVMPALLNREMFVPVHSLAAGLAEKLRNPASVWALLQRSYRELSEDERKPEFLAVFLSSLQKKRATFVETALEKLSHNPDFAPDFPSIQCAVIPGPNGVARLIESMKSDTVASSSYQAIANISDCLTDKEFGKLFRPLAKRPGGFDACLHLIWLRLARMKNQPSKPTTGLKTLGRDLLLQWDCDPHGSMMDYRLAEVVEKCMPSLGSEKVAYELCARCSKKAHMSLFFLDQYPRLFTALMKVYPEDTLSGLLDSGSKFQRRGSARRRNHESGSLFAALPEKTIIDWCEKGKPGRYVLLASVIDAISEGDKGDTAWQPLALAILAKARSKEKVLAAYFHQFRPMSWSGSRASIMERRLGLFDDLLLMPKLNRYYPYIQNEKANFLIDIERDRVLDKRLHSSGAASFE</sequence>
<protein>
    <submittedName>
        <fullName evidence="1">Uncharacterized protein</fullName>
    </submittedName>
</protein>
<keyword evidence="2" id="KW-1185">Reference proteome</keyword>
<dbReference type="SUPFAM" id="SSF52540">
    <property type="entry name" value="P-loop containing nucleoside triphosphate hydrolases"/>
    <property type="match status" value="1"/>
</dbReference>
<dbReference type="EMBL" id="FZOU01000001">
    <property type="protein sequence ID" value="SNS40634.1"/>
    <property type="molecule type" value="Genomic_DNA"/>
</dbReference>
<dbReference type="Proteomes" id="UP000198356">
    <property type="component" value="Unassembled WGS sequence"/>
</dbReference>
<gene>
    <name evidence="1" type="ORF">SAMN05421770_101841</name>
</gene>
<reference evidence="1 2" key="1">
    <citation type="submission" date="2017-06" db="EMBL/GenBank/DDBJ databases">
        <authorList>
            <person name="Kim H.J."/>
            <person name="Triplett B.A."/>
        </authorList>
    </citation>
    <scope>NUCLEOTIDE SEQUENCE [LARGE SCALE GENOMIC DNA]</scope>
    <source>
        <strain evidence="1 2">DSM 18704</strain>
    </source>
</reference>
<proteinExistence type="predicted"/>